<feature type="transmembrane region" description="Helical" evidence="1">
    <location>
        <begin position="311"/>
        <end position="333"/>
    </location>
</feature>
<evidence type="ECO:0000313" key="3">
    <source>
        <dbReference type="Proteomes" id="UP001163046"/>
    </source>
</evidence>
<dbReference type="PANTHER" id="PTHR38568:SF1">
    <property type="entry name" value="DUF445 DOMAIN-CONTAINING PROTEIN"/>
    <property type="match status" value="1"/>
</dbReference>
<proteinExistence type="predicted"/>
<accession>A0A9W9YPA4</accession>
<dbReference type="PANTHER" id="PTHR38568">
    <property type="entry name" value="DUF445 DOMAIN-CONTAINING PROTEIN-RELATED"/>
    <property type="match status" value="1"/>
</dbReference>
<keyword evidence="1" id="KW-1133">Transmembrane helix</keyword>
<evidence type="ECO:0008006" key="4">
    <source>
        <dbReference type="Google" id="ProtNLM"/>
    </source>
</evidence>
<name>A0A9W9YPA4_9CNID</name>
<evidence type="ECO:0000256" key="1">
    <source>
        <dbReference type="SAM" id="Phobius"/>
    </source>
</evidence>
<dbReference type="OrthoDB" id="10013811at2759"/>
<feature type="transmembrane region" description="Helical" evidence="1">
    <location>
        <begin position="136"/>
        <end position="159"/>
    </location>
</feature>
<comment type="caution">
    <text evidence="2">The sequence shown here is derived from an EMBL/GenBank/DDBJ whole genome shotgun (WGS) entry which is preliminary data.</text>
</comment>
<organism evidence="2 3">
    <name type="scientific">Desmophyllum pertusum</name>
    <dbReference type="NCBI Taxonomy" id="174260"/>
    <lineage>
        <taxon>Eukaryota</taxon>
        <taxon>Metazoa</taxon>
        <taxon>Cnidaria</taxon>
        <taxon>Anthozoa</taxon>
        <taxon>Hexacorallia</taxon>
        <taxon>Scleractinia</taxon>
        <taxon>Caryophylliina</taxon>
        <taxon>Caryophylliidae</taxon>
        <taxon>Desmophyllum</taxon>
    </lineage>
</organism>
<sequence>MATWPEANQKRTNLRNATLELLSDGIDRHSRSGQSNTCNRQVEFDNLALSVELDGRAMSEVSSFHTDSLCSQPGGLQVSVASQLSAEASYTTSYRTNGPFVTIGCVSIVVTFFLLVIGGILVSIPKFKNEQKAVKIACKVLTAAGLFGFTGGVTNWLGIKLIFNRIPGVFFSGAITKNFATAKKLIANFILEAFFQPFTNYQLERLVNSASAEEVINEQLDIFMGTPQGLRLRMLGVTKAKLSPLVKPHLLNLKSHIVPLLLSTVESVELLNADYLREQIVDLISTRTHELSAQQVKLLVKDAVYRHLSWIVFWGSVLGAIVGCAAELASIYIKGA</sequence>
<protein>
    <recommendedName>
        <fullName evidence="4">DUF445 domain-containing protein</fullName>
    </recommendedName>
</protein>
<feature type="transmembrane region" description="Helical" evidence="1">
    <location>
        <begin position="100"/>
        <end position="124"/>
    </location>
</feature>
<keyword evidence="1" id="KW-0472">Membrane</keyword>
<keyword evidence="3" id="KW-1185">Reference proteome</keyword>
<reference evidence="2" key="1">
    <citation type="submission" date="2023-01" db="EMBL/GenBank/DDBJ databases">
        <title>Genome assembly of the deep-sea coral Lophelia pertusa.</title>
        <authorList>
            <person name="Herrera S."/>
            <person name="Cordes E."/>
        </authorList>
    </citation>
    <scope>NUCLEOTIDE SEQUENCE</scope>
    <source>
        <strain evidence="2">USNM1676648</strain>
        <tissue evidence="2">Polyp</tissue>
    </source>
</reference>
<keyword evidence="1" id="KW-0812">Transmembrane</keyword>
<dbReference type="Proteomes" id="UP001163046">
    <property type="component" value="Unassembled WGS sequence"/>
</dbReference>
<gene>
    <name evidence="2" type="ORF">OS493_015724</name>
</gene>
<dbReference type="EMBL" id="MU827309">
    <property type="protein sequence ID" value="KAJ7360616.1"/>
    <property type="molecule type" value="Genomic_DNA"/>
</dbReference>
<evidence type="ECO:0000313" key="2">
    <source>
        <dbReference type="EMBL" id="KAJ7360616.1"/>
    </source>
</evidence>
<dbReference type="AlphaFoldDB" id="A0A9W9YPA4"/>